<dbReference type="InterPro" id="IPR011060">
    <property type="entry name" value="RibuloseP-bd_barrel"/>
</dbReference>
<dbReference type="Pfam" id="PF00697">
    <property type="entry name" value="PRAI"/>
    <property type="match status" value="1"/>
</dbReference>
<comment type="caution">
    <text evidence="11">The sequence shown here is derived from an EMBL/GenBank/DDBJ whole genome shotgun (WGS) entry which is preliminary data.</text>
</comment>
<keyword evidence="6 9" id="KW-0822">Tryptophan biosynthesis</keyword>
<evidence type="ECO:0000256" key="6">
    <source>
        <dbReference type="ARBA" id="ARBA00022822"/>
    </source>
</evidence>
<evidence type="ECO:0000313" key="12">
    <source>
        <dbReference type="Proteomes" id="UP001166004"/>
    </source>
</evidence>
<keyword evidence="8 9" id="KW-0413">Isomerase</keyword>
<keyword evidence="12" id="KW-1185">Reference proteome</keyword>
<evidence type="ECO:0000256" key="9">
    <source>
        <dbReference type="HAMAP-Rule" id="MF_00135"/>
    </source>
</evidence>
<evidence type="ECO:0000256" key="3">
    <source>
        <dbReference type="ARBA" id="ARBA00012572"/>
    </source>
</evidence>
<dbReference type="RefSeq" id="WP_169035975.1">
    <property type="nucleotide sequence ID" value="NZ_LANA01000001.1"/>
</dbReference>
<evidence type="ECO:0000256" key="7">
    <source>
        <dbReference type="ARBA" id="ARBA00023141"/>
    </source>
</evidence>
<protein>
    <recommendedName>
        <fullName evidence="4 9">N-(5'-phosphoribosyl)anthranilate isomerase</fullName>
        <shortName evidence="9">PRAI</shortName>
        <ecNumber evidence="3 9">5.3.1.24</ecNumber>
    </recommendedName>
</protein>
<comment type="similarity">
    <text evidence="9">Belongs to the TrpF family.</text>
</comment>
<comment type="pathway">
    <text evidence="2 9">Amino-acid biosynthesis; L-tryptophan biosynthesis; L-tryptophan from chorismate: step 3/5.</text>
</comment>
<evidence type="ECO:0000259" key="10">
    <source>
        <dbReference type="Pfam" id="PF00697"/>
    </source>
</evidence>
<evidence type="ECO:0000256" key="2">
    <source>
        <dbReference type="ARBA" id="ARBA00004664"/>
    </source>
</evidence>
<dbReference type="EC" id="5.3.1.24" evidence="3 9"/>
<evidence type="ECO:0000256" key="4">
    <source>
        <dbReference type="ARBA" id="ARBA00022272"/>
    </source>
</evidence>
<dbReference type="GO" id="GO:0016853">
    <property type="term" value="F:isomerase activity"/>
    <property type="evidence" value="ECO:0007669"/>
    <property type="project" value="UniProtKB-KW"/>
</dbReference>
<dbReference type="InterPro" id="IPR044643">
    <property type="entry name" value="TrpF_fam"/>
</dbReference>
<comment type="catalytic activity">
    <reaction evidence="1 9">
        <text>N-(5-phospho-beta-D-ribosyl)anthranilate = 1-(2-carboxyphenylamino)-1-deoxy-D-ribulose 5-phosphate</text>
        <dbReference type="Rhea" id="RHEA:21540"/>
        <dbReference type="ChEBI" id="CHEBI:18277"/>
        <dbReference type="ChEBI" id="CHEBI:58613"/>
        <dbReference type="EC" id="5.3.1.24"/>
    </reaction>
</comment>
<dbReference type="Proteomes" id="UP001166004">
    <property type="component" value="Unassembled WGS sequence"/>
</dbReference>
<evidence type="ECO:0000256" key="5">
    <source>
        <dbReference type="ARBA" id="ARBA00022605"/>
    </source>
</evidence>
<dbReference type="SUPFAM" id="SSF51366">
    <property type="entry name" value="Ribulose-phoshate binding barrel"/>
    <property type="match status" value="1"/>
</dbReference>
<dbReference type="PANTHER" id="PTHR42894">
    <property type="entry name" value="N-(5'-PHOSPHORIBOSYL)ANTHRANILATE ISOMERASE"/>
    <property type="match status" value="1"/>
</dbReference>
<reference evidence="11 12" key="1">
    <citation type="submission" date="2019-07" db="EMBL/GenBank/DDBJ databases">
        <title>SAR11 Genome Evolution.</title>
        <authorList>
            <person name="Giovannoni S."/>
        </authorList>
    </citation>
    <scope>NUCLEOTIDE SEQUENCE [LARGE SCALE GENOMIC DNA]</scope>
    <source>
        <strain evidence="11 12">HTCC9565</strain>
    </source>
</reference>
<proteinExistence type="inferred from homology"/>
<accession>A0ABX1T067</accession>
<dbReference type="PANTHER" id="PTHR42894:SF1">
    <property type="entry name" value="N-(5'-PHOSPHORIBOSYL)ANTHRANILATE ISOMERASE"/>
    <property type="match status" value="1"/>
</dbReference>
<name>A0ABX1T067_PELUQ</name>
<dbReference type="InterPro" id="IPR013785">
    <property type="entry name" value="Aldolase_TIM"/>
</dbReference>
<evidence type="ECO:0000313" key="11">
    <source>
        <dbReference type="EMBL" id="NMN67481.1"/>
    </source>
</evidence>
<dbReference type="InterPro" id="IPR001240">
    <property type="entry name" value="PRAI_dom"/>
</dbReference>
<dbReference type="HAMAP" id="MF_00135">
    <property type="entry name" value="PRAI"/>
    <property type="match status" value="1"/>
</dbReference>
<keyword evidence="7 9" id="KW-0057">Aromatic amino acid biosynthesis</keyword>
<gene>
    <name evidence="9" type="primary">trpF</name>
    <name evidence="11" type="ORF">VP91_00006240</name>
</gene>
<dbReference type="Gene3D" id="3.20.20.70">
    <property type="entry name" value="Aldolase class I"/>
    <property type="match status" value="1"/>
</dbReference>
<dbReference type="EMBL" id="LANA01000001">
    <property type="protein sequence ID" value="NMN67481.1"/>
    <property type="molecule type" value="Genomic_DNA"/>
</dbReference>
<sequence length="207" mass="24112">MILSCKICGVSDSKTLEFLTSHPTPPKMIGFICNWPKSKRFVEHEKLKELLKVDKRKSEYVAVLVKPNEDILERIKDLPFDYYQLYDCTPSEVISIKEKYNKKIITAITVKNKEDVNKYKKFESISDIILFDSKGYEKSESFDHSYLDKLPNNLEKMIAGDIQIEDVSNFKDKSFIIDISGSCENEEGKKDLYKIDKFLNTVHNINY</sequence>
<feature type="domain" description="N-(5'phosphoribosyl) anthranilate isomerase (PRAI)" evidence="10">
    <location>
        <begin position="6"/>
        <end position="200"/>
    </location>
</feature>
<evidence type="ECO:0000256" key="8">
    <source>
        <dbReference type="ARBA" id="ARBA00023235"/>
    </source>
</evidence>
<dbReference type="CDD" id="cd00405">
    <property type="entry name" value="PRAI"/>
    <property type="match status" value="1"/>
</dbReference>
<organism evidence="11 12">
    <name type="scientific">Pelagibacter ubique</name>
    <dbReference type="NCBI Taxonomy" id="198252"/>
    <lineage>
        <taxon>Bacteria</taxon>
        <taxon>Pseudomonadati</taxon>
        <taxon>Pseudomonadota</taxon>
        <taxon>Alphaproteobacteria</taxon>
        <taxon>Candidatus Pelagibacterales</taxon>
        <taxon>Candidatus Pelagibacteraceae</taxon>
        <taxon>Candidatus Pelagibacter</taxon>
    </lineage>
</organism>
<keyword evidence="5 9" id="KW-0028">Amino-acid biosynthesis</keyword>
<evidence type="ECO:0000256" key="1">
    <source>
        <dbReference type="ARBA" id="ARBA00001164"/>
    </source>
</evidence>